<dbReference type="EMBL" id="CP061539">
    <property type="protein sequence ID" value="QNV37905.1"/>
    <property type="molecule type" value="Genomic_DNA"/>
</dbReference>
<organism evidence="3 4">
    <name type="scientific">Rothia terrae</name>
    <dbReference type="NCBI Taxonomy" id="396015"/>
    <lineage>
        <taxon>Bacteria</taxon>
        <taxon>Bacillati</taxon>
        <taxon>Actinomycetota</taxon>
        <taxon>Actinomycetes</taxon>
        <taxon>Micrococcales</taxon>
        <taxon>Micrococcaceae</taxon>
        <taxon>Rothia</taxon>
    </lineage>
</organism>
<dbReference type="AlphaFoldDB" id="A0A7H2BE09"/>
<dbReference type="Proteomes" id="UP000516404">
    <property type="component" value="Chromosome"/>
</dbReference>
<dbReference type="GO" id="GO:0071949">
    <property type="term" value="F:FAD binding"/>
    <property type="evidence" value="ECO:0007669"/>
    <property type="project" value="InterPro"/>
</dbReference>
<dbReference type="RefSeq" id="WP_190724701.1">
    <property type="nucleotide sequence ID" value="NZ_CP061539.1"/>
</dbReference>
<evidence type="ECO:0000256" key="1">
    <source>
        <dbReference type="ARBA" id="ARBA00023002"/>
    </source>
</evidence>
<dbReference type="KEGG" id="rter:IDM49_00940"/>
<dbReference type="InterPro" id="IPR007173">
    <property type="entry name" value="ALO_C"/>
</dbReference>
<dbReference type="Gene3D" id="1.10.45.10">
    <property type="entry name" value="Vanillyl-alcohol Oxidase, Chain A, domain 4"/>
    <property type="match status" value="1"/>
</dbReference>
<dbReference type="Gene3D" id="3.30.465.10">
    <property type="match status" value="1"/>
</dbReference>
<dbReference type="Pfam" id="PF04030">
    <property type="entry name" value="ALO"/>
    <property type="match status" value="1"/>
</dbReference>
<dbReference type="InterPro" id="IPR010031">
    <property type="entry name" value="FAD_lactone_oxidase-like"/>
</dbReference>
<dbReference type="Gene3D" id="3.30.43.10">
    <property type="entry name" value="Uridine Diphospho-n-acetylenolpyruvylglucosamine Reductase, domain 2"/>
    <property type="match status" value="1"/>
</dbReference>
<dbReference type="Pfam" id="PF01565">
    <property type="entry name" value="FAD_binding_4"/>
    <property type="match status" value="1"/>
</dbReference>
<reference evidence="3 4" key="1">
    <citation type="submission" date="2020-09" db="EMBL/GenBank/DDBJ databases">
        <title>Investigation of environmental microbes.</title>
        <authorList>
            <person name="Ou Y."/>
            <person name="Kang Q."/>
        </authorList>
    </citation>
    <scope>NUCLEOTIDE SEQUENCE [LARGE SCALE GENOMIC DNA]</scope>
    <source>
        <strain evidence="3 4">KJZ-14</strain>
    </source>
</reference>
<feature type="domain" description="FAD-binding PCMH-type" evidence="2">
    <location>
        <begin position="11"/>
        <end position="184"/>
    </location>
</feature>
<dbReference type="GO" id="GO:0016020">
    <property type="term" value="C:membrane"/>
    <property type="evidence" value="ECO:0007669"/>
    <property type="project" value="InterPro"/>
</dbReference>
<dbReference type="SUPFAM" id="SSF56176">
    <property type="entry name" value="FAD-binding/transporter-associated domain-like"/>
    <property type="match status" value="1"/>
</dbReference>
<dbReference type="InterPro" id="IPR016166">
    <property type="entry name" value="FAD-bd_PCMH"/>
</dbReference>
<dbReference type="PANTHER" id="PTHR43762">
    <property type="entry name" value="L-GULONOLACTONE OXIDASE"/>
    <property type="match status" value="1"/>
</dbReference>
<dbReference type="InterPro" id="IPR006094">
    <property type="entry name" value="Oxid_FAD_bind_N"/>
</dbReference>
<dbReference type="GO" id="GO:0003885">
    <property type="term" value="F:D-arabinono-1,4-lactone oxidase activity"/>
    <property type="evidence" value="ECO:0007669"/>
    <property type="project" value="InterPro"/>
</dbReference>
<evidence type="ECO:0000313" key="3">
    <source>
        <dbReference type="EMBL" id="QNV37905.1"/>
    </source>
</evidence>
<sequence>MSTEHTWTTWGKQHAAEVSQILTPRSVAELQRIVADARERKSRIKVIGYSRSSSAIAQPSGTLVRLDFLTGITRVNREAGTATFLAGTSVRDANKALMHYGLAFENLGRLDEQSLAGAVATGTHGTGISYGIIATQVAALRMVTANGELLHCSADENPEIFRAALVGLGSLGIIVELTFNVVPLFRLHAAERGHDYNKIVPAFEERSRGADHYEFSWFPGASDVRTRRLTRLPLMPDGYEPHYAQLSRARRHGGDLLLNNGVHEGMLMLGAKAPSTQKALNVIANWGKGNRRYADLAPQVFTVRRRVRQNNMEYAFDIAHLPAVLDELREKLGDMRGELAYPLVVRTSAGDDLPLSPANGRTTGYISVREYWRAPYLEEFTFIEEIFKDYGGRPHWGQLHTQDATSLSAVYPDFEAFVRLRDHLDPQGIFLNDYLEKVLLGQ</sequence>
<dbReference type="InterPro" id="IPR016167">
    <property type="entry name" value="FAD-bd_PCMH_sub1"/>
</dbReference>
<dbReference type="InterPro" id="IPR016171">
    <property type="entry name" value="Vanillyl_alc_oxidase_C-sub2"/>
</dbReference>
<dbReference type="PIRSF" id="PIRSF000136">
    <property type="entry name" value="LGO_GLO"/>
    <property type="match status" value="1"/>
</dbReference>
<protein>
    <submittedName>
        <fullName evidence="3">FAD-binding protein</fullName>
    </submittedName>
</protein>
<dbReference type="InterPro" id="IPR036318">
    <property type="entry name" value="FAD-bd_PCMH-like_sf"/>
</dbReference>
<name>A0A7H2BE09_9MICC</name>
<dbReference type="PROSITE" id="PS51387">
    <property type="entry name" value="FAD_PCMH"/>
    <property type="match status" value="1"/>
</dbReference>
<gene>
    <name evidence="3" type="ORF">IDM49_00940</name>
</gene>
<dbReference type="Gene3D" id="3.30.70.2520">
    <property type="match status" value="1"/>
</dbReference>
<dbReference type="GeneID" id="96622785"/>
<keyword evidence="1" id="KW-0560">Oxidoreductase</keyword>
<proteinExistence type="predicted"/>
<dbReference type="PANTHER" id="PTHR43762:SF1">
    <property type="entry name" value="D-ARABINONO-1,4-LACTONE OXIDASE"/>
    <property type="match status" value="1"/>
</dbReference>
<dbReference type="InterPro" id="IPR016169">
    <property type="entry name" value="FAD-bd_PCMH_sub2"/>
</dbReference>
<evidence type="ECO:0000313" key="4">
    <source>
        <dbReference type="Proteomes" id="UP000516404"/>
    </source>
</evidence>
<accession>A0A7H2BE09</accession>
<evidence type="ECO:0000259" key="2">
    <source>
        <dbReference type="PROSITE" id="PS51387"/>
    </source>
</evidence>
<keyword evidence="4" id="KW-1185">Reference proteome</keyword>